<accession>A0A7N0T6E0</accession>
<dbReference type="Proteomes" id="UP000594263">
    <property type="component" value="Unplaced"/>
</dbReference>
<evidence type="ECO:0000256" key="1">
    <source>
        <dbReference type="SAM" id="MobiDB-lite"/>
    </source>
</evidence>
<dbReference type="InterPro" id="IPR009291">
    <property type="entry name" value="Vps62"/>
</dbReference>
<dbReference type="Gramene" id="Kaladp0024s0298.1.v1.1">
    <property type="protein sequence ID" value="Kaladp0024s0298.1.v1.1"/>
    <property type="gene ID" value="Kaladp0024s0298.v1.1"/>
</dbReference>
<dbReference type="PANTHER" id="PTHR48152:SF3">
    <property type="entry name" value="DUF946 FAMILY PROTEIN (DUF946)"/>
    <property type="match status" value="1"/>
</dbReference>
<sequence length="541" mass="58956">MGNRVSRKLSMSSSQVAFHQRPSSVPKFPPGGNFAKGSIDLGGLTVCQASNLSRVWATHEGGPNNQGAAFYEPTALPDGYFMPGHYSQPNGKPLAGRVLAVRDEANGAVERPVNYTLVWNSKNSTMKQNGVAYVWLPVPPRGYKALGYIVTATPDLPSLDRVRCVRSNFTGQCAASEWIWGHGDDGFRIVEGEPVSVGAMAGNDVPVGTFATHNAKDSATVSCLKNSNAVPSGMPNMDQIKTLMASYGPLVYLHPDEQFFPSSVEWFFNGGALLYQRGNEGSPVKIDSTGSNLPQGGSNDGAFWLDLPVDDNANEVVKKGDLSTSKAYVHVKPVQGGTATDLAIWLFYPFNGPAKAKVLFFNIDLGKIGSHVGDWEHVTLRINNFDGKLQSVYFSEHSGGRWVDASQVEYGDRNKPVAYASRNGHALYPNAGLVMQGNKQFGIRNDMAKSNFVMDIGANFEIMSADSLGVVEPQWLNYFREWGPKIDYNISAELNKVKKLLFFKKLKREFEEFLNGLPSEVLGQEGPTGPKAKPSWNGDEA</sequence>
<name>A0A7N0T6E0_KALFE</name>
<evidence type="ECO:0008006" key="4">
    <source>
        <dbReference type="Google" id="ProtNLM"/>
    </source>
</evidence>
<feature type="region of interest" description="Disordered" evidence="1">
    <location>
        <begin position="521"/>
        <end position="541"/>
    </location>
</feature>
<feature type="region of interest" description="Disordered" evidence="1">
    <location>
        <begin position="1"/>
        <end position="30"/>
    </location>
</feature>
<dbReference type="EnsemblPlants" id="Kaladp0024s0298.1.v1.1">
    <property type="protein sequence ID" value="Kaladp0024s0298.1.v1.1"/>
    <property type="gene ID" value="Kaladp0024s0298.v1.1"/>
</dbReference>
<keyword evidence="3" id="KW-1185">Reference proteome</keyword>
<dbReference type="PANTHER" id="PTHR48152">
    <property type="entry name" value="F1C9.34 PROTEIN"/>
    <property type="match status" value="1"/>
</dbReference>
<evidence type="ECO:0000313" key="2">
    <source>
        <dbReference type="EnsemblPlants" id="Kaladp0024s0298.1.v1.1"/>
    </source>
</evidence>
<protein>
    <recommendedName>
        <fullName evidence="4">Vacuolar protein sorting-associated protein 62</fullName>
    </recommendedName>
</protein>
<dbReference type="Pfam" id="PF06101">
    <property type="entry name" value="Vps62"/>
    <property type="match status" value="1"/>
</dbReference>
<evidence type="ECO:0000313" key="3">
    <source>
        <dbReference type="Proteomes" id="UP000594263"/>
    </source>
</evidence>
<dbReference type="AlphaFoldDB" id="A0A7N0T6E0"/>
<dbReference type="OMA" id="ANELNCF"/>
<organism evidence="2 3">
    <name type="scientific">Kalanchoe fedtschenkoi</name>
    <name type="common">Lavender scallops</name>
    <name type="synonym">South American air plant</name>
    <dbReference type="NCBI Taxonomy" id="63787"/>
    <lineage>
        <taxon>Eukaryota</taxon>
        <taxon>Viridiplantae</taxon>
        <taxon>Streptophyta</taxon>
        <taxon>Embryophyta</taxon>
        <taxon>Tracheophyta</taxon>
        <taxon>Spermatophyta</taxon>
        <taxon>Magnoliopsida</taxon>
        <taxon>eudicotyledons</taxon>
        <taxon>Gunneridae</taxon>
        <taxon>Pentapetalae</taxon>
        <taxon>Saxifragales</taxon>
        <taxon>Crassulaceae</taxon>
        <taxon>Kalanchoe</taxon>
    </lineage>
</organism>
<proteinExistence type="predicted"/>
<reference evidence="2" key="1">
    <citation type="submission" date="2021-01" db="UniProtKB">
        <authorList>
            <consortium name="EnsemblPlants"/>
        </authorList>
    </citation>
    <scope>IDENTIFICATION</scope>
</reference>
<feature type="compositionally biased region" description="Polar residues" evidence="1">
    <location>
        <begin position="9"/>
        <end position="23"/>
    </location>
</feature>